<dbReference type="PANTHER" id="PTHR11097">
    <property type="entry name" value="EXOSOME COMPLEX EXONUCLEASE RIBOSOMAL RNA PROCESSING PROTEIN"/>
    <property type="match status" value="1"/>
</dbReference>
<dbReference type="GO" id="GO:0071028">
    <property type="term" value="P:nuclear mRNA surveillance"/>
    <property type="evidence" value="ECO:0007669"/>
    <property type="project" value="TreeGrafter"/>
</dbReference>
<sequence length="285" mass="31381">MALCEAEKTFVLHGVEENFRIDGREREDYRPMELETNIISHAFGSARLRLANTDVLVAVKIEVDVPYPERPREGKLEFFVDCSANATPDFEGRGGEDLAIEISNSLAAAYRSPEVFDPSKLCILKGRKCWKIFIDILLLECGGNLYDAVSIAVKAALWDIRIPLVKSVTVDGNNIDMDVSEELHNCQKLDVTGAPVMVTVCKIGEQCIVDPNVAEELCSVGAVVIAVSQDKFSTVLQKGSGSLHPQTLLECLQMGLSVARRLNEALLETLQQIKPSMNQDVGFLK</sequence>
<evidence type="ECO:0000256" key="3">
    <source>
        <dbReference type="ARBA" id="ARBA00006678"/>
    </source>
</evidence>
<dbReference type="GO" id="GO:0000177">
    <property type="term" value="C:cytoplasmic exosome (RNase complex)"/>
    <property type="evidence" value="ECO:0007669"/>
    <property type="project" value="TreeGrafter"/>
</dbReference>
<dbReference type="SUPFAM" id="SSF54211">
    <property type="entry name" value="Ribosomal protein S5 domain 2-like"/>
    <property type="match status" value="1"/>
</dbReference>
<evidence type="ECO:0000256" key="5">
    <source>
        <dbReference type="ARBA" id="ARBA00022835"/>
    </source>
</evidence>
<name>A0A482VEC0_ASBVE</name>
<dbReference type="OrthoDB" id="272245at2759"/>
<dbReference type="EMBL" id="QDEB01108222">
    <property type="protein sequence ID" value="RZB77498.1"/>
    <property type="molecule type" value="Genomic_DNA"/>
</dbReference>
<dbReference type="AlphaFoldDB" id="A0A482VEC0"/>
<dbReference type="GO" id="GO:0000467">
    <property type="term" value="P:exonucleolytic trimming to generate mature 3'-end of 5.8S rRNA from tricistronic rRNA transcript (SSU-rRNA, 5.8S rRNA, LSU-rRNA)"/>
    <property type="evidence" value="ECO:0007669"/>
    <property type="project" value="TreeGrafter"/>
</dbReference>
<dbReference type="PANTHER" id="PTHR11097:SF8">
    <property type="entry name" value="EXOSOME COMPLEX COMPONENT RRP42"/>
    <property type="match status" value="1"/>
</dbReference>
<accession>A0A482VEC0</accession>
<dbReference type="GO" id="GO:0071038">
    <property type="term" value="P:TRAMP-dependent tRNA surveillance pathway"/>
    <property type="evidence" value="ECO:0007669"/>
    <property type="project" value="TreeGrafter"/>
</dbReference>
<dbReference type="InterPro" id="IPR050590">
    <property type="entry name" value="Exosome_comp_Rrp42_subfam"/>
</dbReference>
<evidence type="ECO:0000313" key="9">
    <source>
        <dbReference type="EMBL" id="RZB77498.1"/>
    </source>
</evidence>
<dbReference type="GO" id="GO:0034476">
    <property type="term" value="P:U5 snRNA 3'-end processing"/>
    <property type="evidence" value="ECO:0007669"/>
    <property type="project" value="TreeGrafter"/>
</dbReference>
<dbReference type="GO" id="GO:0035925">
    <property type="term" value="F:mRNA 3'-UTR AU-rich region binding"/>
    <property type="evidence" value="ECO:0007669"/>
    <property type="project" value="TreeGrafter"/>
</dbReference>
<evidence type="ECO:0000256" key="4">
    <source>
        <dbReference type="ARBA" id="ARBA00022490"/>
    </source>
</evidence>
<dbReference type="InterPro" id="IPR027408">
    <property type="entry name" value="PNPase/RNase_PH_dom_sf"/>
</dbReference>
<evidence type="ECO:0000256" key="2">
    <source>
        <dbReference type="ARBA" id="ARBA00004604"/>
    </source>
</evidence>
<feature type="domain" description="Exoribonuclease phosphorolytic" evidence="8">
    <location>
        <begin position="194"/>
        <end position="257"/>
    </location>
</feature>
<dbReference type="GO" id="GO:0071035">
    <property type="term" value="P:nuclear polyadenylation-dependent rRNA catabolic process"/>
    <property type="evidence" value="ECO:0007669"/>
    <property type="project" value="TreeGrafter"/>
</dbReference>
<keyword evidence="4" id="KW-0963">Cytoplasm</keyword>
<dbReference type="GO" id="GO:0034475">
    <property type="term" value="P:U4 snRNA 3'-end processing"/>
    <property type="evidence" value="ECO:0007669"/>
    <property type="project" value="TreeGrafter"/>
</dbReference>
<dbReference type="Gene3D" id="3.30.230.70">
    <property type="entry name" value="GHMP Kinase, N-terminal domain"/>
    <property type="match status" value="1"/>
</dbReference>
<dbReference type="GO" id="GO:0000176">
    <property type="term" value="C:nuclear exosome (RNase complex)"/>
    <property type="evidence" value="ECO:0007669"/>
    <property type="project" value="TreeGrafter"/>
</dbReference>
<dbReference type="InterPro" id="IPR015847">
    <property type="entry name" value="ExoRNase_PH_dom2"/>
</dbReference>
<dbReference type="GO" id="GO:0034473">
    <property type="term" value="P:U1 snRNA 3'-end processing"/>
    <property type="evidence" value="ECO:0007669"/>
    <property type="project" value="TreeGrafter"/>
</dbReference>
<feature type="domain" description="Exoribonuclease phosphorolytic" evidence="7">
    <location>
        <begin position="29"/>
        <end position="163"/>
    </location>
</feature>
<dbReference type="Pfam" id="PF01138">
    <property type="entry name" value="RNase_PH"/>
    <property type="match status" value="1"/>
</dbReference>
<evidence type="ECO:0000256" key="6">
    <source>
        <dbReference type="ARBA" id="ARBA00042523"/>
    </source>
</evidence>
<proteinExistence type="inferred from homology"/>
<dbReference type="GO" id="GO:0016075">
    <property type="term" value="P:rRNA catabolic process"/>
    <property type="evidence" value="ECO:0007669"/>
    <property type="project" value="TreeGrafter"/>
</dbReference>
<evidence type="ECO:0000256" key="1">
    <source>
        <dbReference type="ARBA" id="ARBA00004496"/>
    </source>
</evidence>
<comment type="caution">
    <text evidence="9">The sequence shown here is derived from an EMBL/GenBank/DDBJ whole genome shotgun (WGS) entry which is preliminary data.</text>
</comment>
<organism evidence="9 10">
    <name type="scientific">Asbolus verrucosus</name>
    <name type="common">Desert ironclad beetle</name>
    <dbReference type="NCBI Taxonomy" id="1661398"/>
    <lineage>
        <taxon>Eukaryota</taxon>
        <taxon>Metazoa</taxon>
        <taxon>Ecdysozoa</taxon>
        <taxon>Arthropoda</taxon>
        <taxon>Hexapoda</taxon>
        <taxon>Insecta</taxon>
        <taxon>Pterygota</taxon>
        <taxon>Neoptera</taxon>
        <taxon>Endopterygota</taxon>
        <taxon>Coleoptera</taxon>
        <taxon>Polyphaga</taxon>
        <taxon>Cucujiformia</taxon>
        <taxon>Tenebrionidae</taxon>
        <taxon>Pimeliinae</taxon>
        <taxon>Asbolus</taxon>
    </lineage>
</organism>
<dbReference type="Proteomes" id="UP000292052">
    <property type="component" value="Unassembled WGS sequence"/>
</dbReference>
<protein>
    <recommendedName>
        <fullName evidence="6">Ribosomal RNA-processing protein 42</fullName>
    </recommendedName>
</protein>
<dbReference type="SUPFAM" id="SSF55666">
    <property type="entry name" value="Ribonuclease PH domain 2-like"/>
    <property type="match status" value="1"/>
</dbReference>
<evidence type="ECO:0000259" key="8">
    <source>
        <dbReference type="Pfam" id="PF03725"/>
    </source>
</evidence>
<dbReference type="InterPro" id="IPR001247">
    <property type="entry name" value="ExoRNase_PH_dom1"/>
</dbReference>
<dbReference type="InterPro" id="IPR036345">
    <property type="entry name" value="ExoRNase_PH_dom2_sf"/>
</dbReference>
<evidence type="ECO:0000259" key="7">
    <source>
        <dbReference type="Pfam" id="PF01138"/>
    </source>
</evidence>
<gene>
    <name evidence="9" type="ORF">BDFB_004771</name>
</gene>
<keyword evidence="10" id="KW-1185">Reference proteome</keyword>
<reference evidence="9 10" key="1">
    <citation type="submission" date="2017-03" db="EMBL/GenBank/DDBJ databases">
        <title>Genome of the blue death feigning beetle - Asbolus verrucosus.</title>
        <authorList>
            <person name="Rider S.D."/>
        </authorList>
    </citation>
    <scope>NUCLEOTIDE SEQUENCE [LARGE SCALE GENOMIC DNA]</scope>
    <source>
        <strain evidence="9">Butters</strain>
        <tissue evidence="9">Head and leg muscle</tissue>
    </source>
</reference>
<dbReference type="GO" id="GO:0005730">
    <property type="term" value="C:nucleolus"/>
    <property type="evidence" value="ECO:0007669"/>
    <property type="project" value="UniProtKB-SubCell"/>
</dbReference>
<comment type="similarity">
    <text evidence="3">Belongs to the RNase PH family.</text>
</comment>
<comment type="subcellular location">
    <subcellularLocation>
        <location evidence="1">Cytoplasm</location>
    </subcellularLocation>
    <subcellularLocation>
        <location evidence="2">Nucleus</location>
        <location evidence="2">Nucleolus</location>
    </subcellularLocation>
</comment>
<dbReference type="InterPro" id="IPR020568">
    <property type="entry name" value="Ribosomal_Su5_D2-typ_SF"/>
</dbReference>
<dbReference type="Pfam" id="PF03725">
    <property type="entry name" value="RNase_PH_C"/>
    <property type="match status" value="1"/>
</dbReference>
<dbReference type="CDD" id="cd11367">
    <property type="entry name" value="RNase_PH_RRP42"/>
    <property type="match status" value="1"/>
</dbReference>
<dbReference type="STRING" id="1661398.A0A482VEC0"/>
<keyword evidence="5" id="KW-0271">Exosome</keyword>
<evidence type="ECO:0000313" key="10">
    <source>
        <dbReference type="Proteomes" id="UP000292052"/>
    </source>
</evidence>